<dbReference type="PANTHER" id="PTHR23502:SF132">
    <property type="entry name" value="POLYAMINE TRANSPORTER 2-RELATED"/>
    <property type="match status" value="1"/>
</dbReference>
<evidence type="ECO:0000256" key="5">
    <source>
        <dbReference type="ARBA" id="ARBA00023136"/>
    </source>
</evidence>
<reference evidence="9 10" key="1">
    <citation type="submission" date="2018-12" db="EMBL/GenBank/DDBJ databases">
        <authorList>
            <person name="Yang E."/>
        </authorList>
    </citation>
    <scope>NUCLEOTIDE SEQUENCE [LARGE SCALE GENOMIC DNA]</scope>
    <source>
        <strain evidence="9 10">SOD</strain>
    </source>
</reference>
<feature type="transmembrane region" description="Helical" evidence="7">
    <location>
        <begin position="66"/>
        <end position="87"/>
    </location>
</feature>
<dbReference type="OrthoDB" id="9814303at2"/>
<dbReference type="PROSITE" id="PS50850">
    <property type="entry name" value="MFS"/>
    <property type="match status" value="1"/>
</dbReference>
<proteinExistence type="predicted"/>
<feature type="transmembrane region" description="Helical" evidence="7">
    <location>
        <begin position="154"/>
        <end position="177"/>
    </location>
</feature>
<evidence type="ECO:0000256" key="6">
    <source>
        <dbReference type="SAM" id="MobiDB-lite"/>
    </source>
</evidence>
<dbReference type="PANTHER" id="PTHR23502">
    <property type="entry name" value="MAJOR FACILITATOR SUPERFAMILY"/>
    <property type="match status" value="1"/>
</dbReference>
<evidence type="ECO:0000313" key="9">
    <source>
        <dbReference type="EMBL" id="RSZ59337.1"/>
    </source>
</evidence>
<name>A0A430HP99_9BURK</name>
<dbReference type="InterPro" id="IPR011701">
    <property type="entry name" value="MFS"/>
</dbReference>
<keyword evidence="3 7" id="KW-0812">Transmembrane</keyword>
<feature type="region of interest" description="Disordered" evidence="6">
    <location>
        <begin position="22"/>
        <end position="43"/>
    </location>
</feature>
<feature type="transmembrane region" description="Helical" evidence="7">
    <location>
        <begin position="189"/>
        <end position="215"/>
    </location>
</feature>
<keyword evidence="10" id="KW-1185">Reference proteome</keyword>
<dbReference type="AlphaFoldDB" id="A0A430HP99"/>
<organism evidence="9 10">
    <name type="scientific">Massilia atriviolacea</name>
    <dbReference type="NCBI Taxonomy" id="2495579"/>
    <lineage>
        <taxon>Bacteria</taxon>
        <taxon>Pseudomonadati</taxon>
        <taxon>Pseudomonadota</taxon>
        <taxon>Betaproteobacteria</taxon>
        <taxon>Burkholderiales</taxon>
        <taxon>Oxalobacteraceae</taxon>
        <taxon>Telluria group</taxon>
        <taxon>Massilia</taxon>
    </lineage>
</organism>
<feature type="transmembrane region" description="Helical" evidence="7">
    <location>
        <begin position="338"/>
        <end position="357"/>
    </location>
</feature>
<evidence type="ECO:0000256" key="1">
    <source>
        <dbReference type="ARBA" id="ARBA00004141"/>
    </source>
</evidence>
<feature type="domain" description="Major facilitator superfamily (MFS) profile" evidence="8">
    <location>
        <begin position="65"/>
        <end position="454"/>
    </location>
</feature>
<feature type="transmembrane region" description="Helical" evidence="7">
    <location>
        <begin position="307"/>
        <end position="326"/>
    </location>
</feature>
<keyword evidence="5 7" id="KW-0472">Membrane</keyword>
<protein>
    <submittedName>
        <fullName evidence="9">MFS transporter</fullName>
    </submittedName>
</protein>
<keyword evidence="4 7" id="KW-1133">Transmembrane helix</keyword>
<feature type="transmembrane region" description="Helical" evidence="7">
    <location>
        <begin position="221"/>
        <end position="239"/>
    </location>
</feature>
<comment type="caution">
    <text evidence="9">The sequence shown here is derived from an EMBL/GenBank/DDBJ whole genome shotgun (WGS) entry which is preliminary data.</text>
</comment>
<dbReference type="InterPro" id="IPR036259">
    <property type="entry name" value="MFS_trans_sf"/>
</dbReference>
<dbReference type="Proteomes" id="UP000278085">
    <property type="component" value="Unassembled WGS sequence"/>
</dbReference>
<evidence type="ECO:0000256" key="3">
    <source>
        <dbReference type="ARBA" id="ARBA00022692"/>
    </source>
</evidence>
<comment type="subcellular location">
    <subcellularLocation>
        <location evidence="1">Membrane</location>
        <topology evidence="1">Multi-pass membrane protein</topology>
    </subcellularLocation>
</comment>
<sequence>MPVSSACSIPCARMGLRLRPTGRRCSRSSARSGPERPRRGRTTNHVLEFPMTTDSNRNESNRNISIVLMVLLLFATQACTDIFLSGLPMMAQEFGTTMNVTNLTISVYNYSQAAVVLFIGVISDVRGRRATILTCLALHIGATVWIALSSSISWVIVMRVLQATGSAAVYIILRLIIKDTMDKKAQIHATGLLVVGLVLSPILAPVVGAWIIHWSSWRNCFWAIALFEAPLFVWAWMTIRETNHKQMALRAAFSLKNHFLSYLGVLQDRYFLGMALIVGSVFAAFYAFISISSYLYIQQFGMRETSYAYVFIGIAVSYLIGNRLMSKLNADNLTPQRIIGLGISVSLVGAACIFGELLTGNRIAVIALITLGTCLLRLATALINPPAQVVVTNHFPDSGSHALGMLTCIQYSFAAIGTMVVSGLPLAPSGNFMISTALFVALSVAGYLFAFRRGAAVQAS</sequence>
<evidence type="ECO:0000259" key="8">
    <source>
        <dbReference type="PROSITE" id="PS50850"/>
    </source>
</evidence>
<dbReference type="SUPFAM" id="SSF103473">
    <property type="entry name" value="MFS general substrate transporter"/>
    <property type="match status" value="1"/>
</dbReference>
<dbReference type="GO" id="GO:0022857">
    <property type="term" value="F:transmembrane transporter activity"/>
    <property type="evidence" value="ECO:0007669"/>
    <property type="project" value="InterPro"/>
</dbReference>
<feature type="transmembrane region" description="Helical" evidence="7">
    <location>
        <begin position="270"/>
        <end position="295"/>
    </location>
</feature>
<feature type="transmembrane region" description="Helical" evidence="7">
    <location>
        <begin position="432"/>
        <end position="451"/>
    </location>
</feature>
<keyword evidence="2" id="KW-0813">Transport</keyword>
<evidence type="ECO:0000313" key="10">
    <source>
        <dbReference type="Proteomes" id="UP000278085"/>
    </source>
</evidence>
<accession>A0A430HP99</accession>
<feature type="transmembrane region" description="Helical" evidence="7">
    <location>
        <begin position="107"/>
        <end position="123"/>
    </location>
</feature>
<dbReference type="Pfam" id="PF07690">
    <property type="entry name" value="MFS_1"/>
    <property type="match status" value="1"/>
</dbReference>
<dbReference type="Gene3D" id="1.20.1720.10">
    <property type="entry name" value="Multidrug resistance protein D"/>
    <property type="match status" value="1"/>
</dbReference>
<evidence type="ECO:0000256" key="2">
    <source>
        <dbReference type="ARBA" id="ARBA00022448"/>
    </source>
</evidence>
<feature type="transmembrane region" description="Helical" evidence="7">
    <location>
        <begin position="363"/>
        <end position="383"/>
    </location>
</feature>
<feature type="transmembrane region" description="Helical" evidence="7">
    <location>
        <begin position="130"/>
        <end position="148"/>
    </location>
</feature>
<dbReference type="InterPro" id="IPR020846">
    <property type="entry name" value="MFS_dom"/>
</dbReference>
<dbReference type="EMBL" id="RXLQ01000004">
    <property type="protein sequence ID" value="RSZ59337.1"/>
    <property type="molecule type" value="Genomic_DNA"/>
</dbReference>
<gene>
    <name evidence="9" type="ORF">EJB06_09215</name>
</gene>
<evidence type="ECO:0000256" key="7">
    <source>
        <dbReference type="SAM" id="Phobius"/>
    </source>
</evidence>
<feature type="transmembrane region" description="Helical" evidence="7">
    <location>
        <begin position="403"/>
        <end position="426"/>
    </location>
</feature>
<dbReference type="GO" id="GO:0005886">
    <property type="term" value="C:plasma membrane"/>
    <property type="evidence" value="ECO:0007669"/>
    <property type="project" value="TreeGrafter"/>
</dbReference>
<evidence type="ECO:0000256" key="4">
    <source>
        <dbReference type="ARBA" id="ARBA00022989"/>
    </source>
</evidence>